<protein>
    <submittedName>
        <fullName evidence="3">Guanylate cyclase</fullName>
    </submittedName>
</protein>
<accession>A0A0M2PYY6</accession>
<dbReference type="SUPFAM" id="SSF55073">
    <property type="entry name" value="Nucleotide cyclase"/>
    <property type="match status" value="1"/>
</dbReference>
<sequence length="476" mass="52221">MNRQTFPINLDQLVTQQRVVAILEDMGEMLHSPIWIMDSHDRCIFGGLPPATAHRVPIHLEDKTLGWVLAQVPPIALGHTLSLLAEREAERQALAYEVLDIYREINLLYKVSATLASHLEPTEIAELAIEEALHIIRGNSASVMLLNEEAGKLAIIAGCGTASHLIGKPIFDTKDGIAGNIFSSGQGEIINDVMADRRFVAGKNPVSSIICAPLCTKDSVLGVINISSEDPAYYKAKDLKLLTALGTQVASAIENAQLHQNKLKQERIRSQLRRYIPAQLANAIVDSNESISLAPAHKKITILFSDIRNFTSQCEILGPEEIVGYLNEYFTAMVDVIFQNQGTVNKFVGDMIVAMFGAPTELPNNEENAVKAAIEMQRCLRDFPNPWIRENFITGIGITSGSVVVGNIGSPHHLDYTAIGDEVNLASRLQSIAKGGQVLVSSNIYAATRHIHTYRNFGNLHVKGKQESVEVFQALY</sequence>
<gene>
    <name evidence="3" type="ORF">PROH_02390</name>
</gene>
<proteinExistence type="inferred from homology"/>
<dbReference type="SMART" id="SM00065">
    <property type="entry name" value="GAF"/>
    <property type="match status" value="1"/>
</dbReference>
<dbReference type="InterPro" id="IPR029787">
    <property type="entry name" value="Nucleotide_cyclase"/>
</dbReference>
<comment type="caution">
    <text evidence="3">The sequence shown here is derived from an EMBL/GenBank/DDBJ whole genome shotgun (WGS) entry which is preliminary data.</text>
</comment>
<dbReference type="SMART" id="SM00044">
    <property type="entry name" value="CYCc"/>
    <property type="match status" value="1"/>
</dbReference>
<dbReference type="InterPro" id="IPR029016">
    <property type="entry name" value="GAF-like_dom_sf"/>
</dbReference>
<dbReference type="eggNOG" id="COG2114">
    <property type="taxonomic scope" value="Bacteria"/>
</dbReference>
<name>A0A0M2PYY6_PROHO</name>
<keyword evidence="4" id="KW-1185">Reference proteome</keyword>
<dbReference type="AlphaFoldDB" id="A0A0M2PYY6"/>
<dbReference type="eggNOG" id="COG2203">
    <property type="taxonomic scope" value="Bacteria"/>
</dbReference>
<dbReference type="PROSITE" id="PS50125">
    <property type="entry name" value="GUANYLATE_CYCLASE_2"/>
    <property type="match status" value="1"/>
</dbReference>
<dbReference type="PANTHER" id="PTHR43081:SF1">
    <property type="entry name" value="ADENYLATE CYCLASE, TERMINAL-DIFFERENTIATION SPECIFIC"/>
    <property type="match status" value="1"/>
</dbReference>
<dbReference type="Gene3D" id="3.30.450.40">
    <property type="match status" value="1"/>
</dbReference>
<dbReference type="InterPro" id="IPR001054">
    <property type="entry name" value="A/G_cyclase"/>
</dbReference>
<dbReference type="GO" id="GO:0006171">
    <property type="term" value="P:cAMP biosynthetic process"/>
    <property type="evidence" value="ECO:0007669"/>
    <property type="project" value="TreeGrafter"/>
</dbReference>
<feature type="domain" description="Guanylate cyclase" evidence="2">
    <location>
        <begin position="301"/>
        <end position="430"/>
    </location>
</feature>
<dbReference type="Pfam" id="PF00211">
    <property type="entry name" value="Guanylate_cyc"/>
    <property type="match status" value="1"/>
</dbReference>
<dbReference type="InterPro" id="IPR050697">
    <property type="entry name" value="Adenylyl/Guanylyl_Cyclase_3/4"/>
</dbReference>
<dbReference type="STRING" id="317619.GCA_000332315_03657"/>
<evidence type="ECO:0000259" key="2">
    <source>
        <dbReference type="PROSITE" id="PS50125"/>
    </source>
</evidence>
<dbReference type="OrthoDB" id="337251at2"/>
<dbReference type="CDD" id="cd07302">
    <property type="entry name" value="CHD"/>
    <property type="match status" value="1"/>
</dbReference>
<reference evidence="3" key="1">
    <citation type="submission" date="2012-04" db="EMBL/GenBank/DDBJ databases">
        <authorList>
            <person name="Borisov I.G."/>
            <person name="Ivanikova N.V."/>
            <person name="Pinevich A.V."/>
        </authorList>
    </citation>
    <scope>NUCLEOTIDE SEQUENCE</scope>
    <source>
        <strain evidence="3">CALU 1027</strain>
    </source>
</reference>
<dbReference type="PANTHER" id="PTHR43081">
    <property type="entry name" value="ADENYLATE CYCLASE, TERMINAL-DIFFERENTIATION SPECIFIC-RELATED"/>
    <property type="match status" value="1"/>
</dbReference>
<dbReference type="GO" id="GO:0035556">
    <property type="term" value="P:intracellular signal transduction"/>
    <property type="evidence" value="ECO:0007669"/>
    <property type="project" value="InterPro"/>
</dbReference>
<dbReference type="EMBL" id="AJTX02000002">
    <property type="protein sequence ID" value="KKJ01661.1"/>
    <property type="molecule type" value="Genomic_DNA"/>
</dbReference>
<evidence type="ECO:0000313" key="3">
    <source>
        <dbReference type="EMBL" id="KKJ01661.1"/>
    </source>
</evidence>
<dbReference type="SUPFAM" id="SSF55781">
    <property type="entry name" value="GAF domain-like"/>
    <property type="match status" value="1"/>
</dbReference>
<dbReference type="Proteomes" id="UP000034681">
    <property type="component" value="Unassembled WGS sequence"/>
</dbReference>
<dbReference type="InterPro" id="IPR003018">
    <property type="entry name" value="GAF"/>
</dbReference>
<organism evidence="3 4">
    <name type="scientific">Prochlorothrix hollandica PCC 9006 = CALU 1027</name>
    <dbReference type="NCBI Taxonomy" id="317619"/>
    <lineage>
        <taxon>Bacteria</taxon>
        <taxon>Bacillati</taxon>
        <taxon>Cyanobacteriota</taxon>
        <taxon>Cyanophyceae</taxon>
        <taxon>Prochlorotrichales</taxon>
        <taxon>Prochlorotrichaceae</taxon>
        <taxon>Prochlorothrix</taxon>
    </lineage>
</organism>
<evidence type="ECO:0000256" key="1">
    <source>
        <dbReference type="ARBA" id="ARBA00005381"/>
    </source>
</evidence>
<dbReference type="Gene3D" id="3.30.70.1230">
    <property type="entry name" value="Nucleotide cyclase"/>
    <property type="match status" value="1"/>
</dbReference>
<comment type="similarity">
    <text evidence="1">Belongs to the adenylyl cyclase class-3 family.</text>
</comment>
<dbReference type="GO" id="GO:0004016">
    <property type="term" value="F:adenylate cyclase activity"/>
    <property type="evidence" value="ECO:0007669"/>
    <property type="project" value="UniProtKB-ARBA"/>
</dbReference>
<dbReference type="Pfam" id="PF13185">
    <property type="entry name" value="GAF_2"/>
    <property type="match status" value="1"/>
</dbReference>
<evidence type="ECO:0000313" key="4">
    <source>
        <dbReference type="Proteomes" id="UP000034681"/>
    </source>
</evidence>